<dbReference type="PATRIC" id="fig|1121318.3.peg.733"/>
<dbReference type="GO" id="GO:0042802">
    <property type="term" value="F:identical protein binding"/>
    <property type="evidence" value="ECO:0007669"/>
    <property type="project" value="UniProtKB-ARBA"/>
</dbReference>
<dbReference type="EMBL" id="LHUR01000012">
    <property type="protein sequence ID" value="KOA20587.1"/>
    <property type="molecule type" value="Genomic_DNA"/>
</dbReference>
<dbReference type="GO" id="GO:0005886">
    <property type="term" value="C:plasma membrane"/>
    <property type="evidence" value="ECO:0007669"/>
    <property type="project" value="UniProtKB-ARBA"/>
</dbReference>
<dbReference type="AlphaFoldDB" id="A0A0L6ZCA8"/>
<dbReference type="Pfam" id="PF13614">
    <property type="entry name" value="AAA_31"/>
    <property type="match status" value="1"/>
</dbReference>
<keyword evidence="7" id="KW-0829">Tyrosine-protein kinase</keyword>
<feature type="domain" description="AAA" evidence="9">
    <location>
        <begin position="44"/>
        <end position="171"/>
    </location>
</feature>
<dbReference type="InterPro" id="IPR027417">
    <property type="entry name" value="P-loop_NTPase"/>
</dbReference>
<dbReference type="Proteomes" id="UP000037043">
    <property type="component" value="Unassembled WGS sequence"/>
</dbReference>
<evidence type="ECO:0000256" key="7">
    <source>
        <dbReference type="ARBA" id="ARBA00023137"/>
    </source>
</evidence>
<proteinExistence type="inferred from homology"/>
<evidence type="ECO:0000256" key="2">
    <source>
        <dbReference type="ARBA" id="ARBA00011903"/>
    </source>
</evidence>
<sequence>MLIVEKEPKSIAAEAYRTLRTNIQYSSFDNNIKTILVTSSGPSEGKSTTAGNLALSMAQADKKILIIDCDLRKPTVHKKFNISNEKGLSNYLIGEVKLEEVMTKYSDNLYLLTSGTIPPNPAEILSSKKMKEFLESVKNQFDSIVIDSPPVLAVTDAQILSTIVEGVLLVVATGETEKEATIKSKELLKKVNANILGVVMTKMPVKTGKGYGYGYGYGYYYYYGEDHKKHTKRGKKKK</sequence>
<dbReference type="PANTHER" id="PTHR32309">
    <property type="entry name" value="TYROSINE-PROTEIN KINASE"/>
    <property type="match status" value="1"/>
</dbReference>
<evidence type="ECO:0000256" key="5">
    <source>
        <dbReference type="ARBA" id="ARBA00022777"/>
    </source>
</evidence>
<keyword evidence="11" id="KW-1185">Reference proteome</keyword>
<dbReference type="GO" id="GO:0005524">
    <property type="term" value="F:ATP binding"/>
    <property type="evidence" value="ECO:0007669"/>
    <property type="project" value="UniProtKB-KW"/>
</dbReference>
<dbReference type="InterPro" id="IPR025669">
    <property type="entry name" value="AAA_dom"/>
</dbReference>
<dbReference type="EC" id="2.7.10.2" evidence="2"/>
<dbReference type="NCBIfam" id="TIGR01007">
    <property type="entry name" value="eps_fam"/>
    <property type="match status" value="1"/>
</dbReference>
<organism evidence="10 11">
    <name type="scientific">Clostridium homopropionicum DSM 5847</name>
    <dbReference type="NCBI Taxonomy" id="1121318"/>
    <lineage>
        <taxon>Bacteria</taxon>
        <taxon>Bacillati</taxon>
        <taxon>Bacillota</taxon>
        <taxon>Clostridia</taxon>
        <taxon>Eubacteriales</taxon>
        <taxon>Clostridiaceae</taxon>
        <taxon>Clostridium</taxon>
    </lineage>
</organism>
<evidence type="ECO:0000256" key="8">
    <source>
        <dbReference type="ARBA" id="ARBA00051245"/>
    </source>
</evidence>
<keyword evidence="3 10" id="KW-0808">Transferase</keyword>
<comment type="catalytic activity">
    <reaction evidence="8">
        <text>L-tyrosyl-[protein] + ATP = O-phospho-L-tyrosyl-[protein] + ADP + H(+)</text>
        <dbReference type="Rhea" id="RHEA:10596"/>
        <dbReference type="Rhea" id="RHEA-COMP:10136"/>
        <dbReference type="Rhea" id="RHEA-COMP:20101"/>
        <dbReference type="ChEBI" id="CHEBI:15378"/>
        <dbReference type="ChEBI" id="CHEBI:30616"/>
        <dbReference type="ChEBI" id="CHEBI:46858"/>
        <dbReference type="ChEBI" id="CHEBI:61978"/>
        <dbReference type="ChEBI" id="CHEBI:456216"/>
        <dbReference type="EC" id="2.7.10.2"/>
    </reaction>
</comment>
<dbReference type="InterPro" id="IPR050445">
    <property type="entry name" value="Bact_polysacc_biosynth/exp"/>
</dbReference>
<evidence type="ECO:0000259" key="9">
    <source>
        <dbReference type="Pfam" id="PF13614"/>
    </source>
</evidence>
<dbReference type="STRING" id="36844.SAMN04488501_103274"/>
<evidence type="ECO:0000256" key="6">
    <source>
        <dbReference type="ARBA" id="ARBA00022840"/>
    </source>
</evidence>
<reference evidence="11" key="1">
    <citation type="submission" date="2015-08" db="EMBL/GenBank/DDBJ databases">
        <title>Genome sequence of the strict anaerobe Clostridium homopropionicum LuHBu1 (DSM 5847T).</title>
        <authorList>
            <person name="Poehlein A."/>
            <person name="Beck M."/>
            <person name="Schiel-Bengelsdorf B."/>
            <person name="Bengelsdorf F.R."/>
            <person name="Daniel R."/>
            <person name="Duerre P."/>
        </authorList>
    </citation>
    <scope>NUCLEOTIDE SEQUENCE [LARGE SCALE GENOMIC DNA]</scope>
    <source>
        <strain evidence="11">DSM 5847</strain>
    </source>
</reference>
<comment type="caution">
    <text evidence="10">The sequence shown here is derived from an EMBL/GenBank/DDBJ whole genome shotgun (WGS) entry which is preliminary data.</text>
</comment>
<dbReference type="FunFam" id="3.40.50.300:FF:000527">
    <property type="entry name" value="Tyrosine-protein kinase etk"/>
    <property type="match status" value="1"/>
</dbReference>
<keyword evidence="5 10" id="KW-0418">Kinase</keyword>
<evidence type="ECO:0000256" key="3">
    <source>
        <dbReference type="ARBA" id="ARBA00022679"/>
    </source>
</evidence>
<evidence type="ECO:0000313" key="10">
    <source>
        <dbReference type="EMBL" id="KOA20587.1"/>
    </source>
</evidence>
<evidence type="ECO:0000313" key="11">
    <source>
        <dbReference type="Proteomes" id="UP000037043"/>
    </source>
</evidence>
<dbReference type="PANTHER" id="PTHR32309:SF13">
    <property type="entry name" value="FERRIC ENTEROBACTIN TRANSPORT PROTEIN FEPE"/>
    <property type="match status" value="1"/>
</dbReference>
<gene>
    <name evidence="10" type="primary">ywqD</name>
    <name evidence="10" type="ORF">CLHOM_07290</name>
</gene>
<accession>A0A0L6ZCA8</accession>
<protein>
    <recommendedName>
        <fullName evidence="2">non-specific protein-tyrosine kinase</fullName>
        <ecNumber evidence="2">2.7.10.2</ecNumber>
    </recommendedName>
</protein>
<keyword evidence="4" id="KW-0547">Nucleotide-binding</keyword>
<dbReference type="CDD" id="cd05387">
    <property type="entry name" value="BY-kinase"/>
    <property type="match status" value="1"/>
</dbReference>
<dbReference type="Gene3D" id="3.40.50.300">
    <property type="entry name" value="P-loop containing nucleotide triphosphate hydrolases"/>
    <property type="match status" value="1"/>
</dbReference>
<comment type="similarity">
    <text evidence="1">Belongs to the CpsD/CapB family.</text>
</comment>
<dbReference type="RefSeq" id="WP_052220322.1">
    <property type="nucleotide sequence ID" value="NZ_LHUR01000012.1"/>
</dbReference>
<evidence type="ECO:0000256" key="1">
    <source>
        <dbReference type="ARBA" id="ARBA00007316"/>
    </source>
</evidence>
<dbReference type="SUPFAM" id="SSF52540">
    <property type="entry name" value="P-loop containing nucleoside triphosphate hydrolases"/>
    <property type="match status" value="1"/>
</dbReference>
<keyword evidence="6" id="KW-0067">ATP-binding</keyword>
<dbReference type="InterPro" id="IPR005702">
    <property type="entry name" value="Wzc-like_C"/>
</dbReference>
<dbReference type="GO" id="GO:0004715">
    <property type="term" value="F:non-membrane spanning protein tyrosine kinase activity"/>
    <property type="evidence" value="ECO:0007669"/>
    <property type="project" value="UniProtKB-EC"/>
</dbReference>
<name>A0A0L6ZCA8_9CLOT</name>
<evidence type="ECO:0000256" key="4">
    <source>
        <dbReference type="ARBA" id="ARBA00022741"/>
    </source>
</evidence>